<evidence type="ECO:0000313" key="5">
    <source>
        <dbReference type="EMBL" id="RLZ12004.1"/>
    </source>
</evidence>
<name>A0A3L9ML70_9FLAO</name>
<evidence type="ECO:0000256" key="1">
    <source>
        <dbReference type="ARBA" id="ARBA00022676"/>
    </source>
</evidence>
<feature type="domain" description="Glycosyltransferase subfamily 4-like N-terminal" evidence="4">
    <location>
        <begin position="17"/>
        <end position="169"/>
    </location>
</feature>
<keyword evidence="2" id="KW-0808">Transferase</keyword>
<reference evidence="5 6" key="1">
    <citation type="submission" date="2018-10" db="EMBL/GenBank/DDBJ databases">
        <authorList>
            <person name="Chen X."/>
        </authorList>
    </citation>
    <scope>NUCLEOTIDE SEQUENCE [LARGE SCALE GENOMIC DNA]</scope>
    <source>
        <strain evidence="5 6">YIM 102668</strain>
    </source>
</reference>
<dbReference type="GO" id="GO:0016757">
    <property type="term" value="F:glycosyltransferase activity"/>
    <property type="evidence" value="ECO:0007669"/>
    <property type="project" value="UniProtKB-KW"/>
</dbReference>
<dbReference type="EMBL" id="RDOJ01000003">
    <property type="protein sequence ID" value="RLZ12004.1"/>
    <property type="molecule type" value="Genomic_DNA"/>
</dbReference>
<dbReference type="RefSeq" id="WP_121933813.1">
    <property type="nucleotide sequence ID" value="NZ_RDOJ01000003.1"/>
</dbReference>
<dbReference type="InterPro" id="IPR001296">
    <property type="entry name" value="Glyco_trans_1"/>
</dbReference>
<dbReference type="Pfam" id="PF00534">
    <property type="entry name" value="Glycos_transf_1"/>
    <property type="match status" value="1"/>
</dbReference>
<dbReference type="PANTHER" id="PTHR12526:SF629">
    <property type="entry name" value="TEICHURONIC ACID BIOSYNTHESIS GLYCOSYLTRANSFERASE TUAH-RELATED"/>
    <property type="match status" value="1"/>
</dbReference>
<dbReference type="InterPro" id="IPR028098">
    <property type="entry name" value="Glyco_trans_4-like_N"/>
</dbReference>
<dbReference type="PANTHER" id="PTHR12526">
    <property type="entry name" value="GLYCOSYLTRANSFERASE"/>
    <property type="match status" value="1"/>
</dbReference>
<dbReference type="Gene3D" id="3.40.50.2000">
    <property type="entry name" value="Glycogen Phosphorylase B"/>
    <property type="match status" value="2"/>
</dbReference>
<evidence type="ECO:0000256" key="2">
    <source>
        <dbReference type="ARBA" id="ARBA00022679"/>
    </source>
</evidence>
<evidence type="ECO:0000259" key="4">
    <source>
        <dbReference type="Pfam" id="PF13439"/>
    </source>
</evidence>
<evidence type="ECO:0000313" key="6">
    <source>
        <dbReference type="Proteomes" id="UP000275348"/>
    </source>
</evidence>
<gene>
    <name evidence="5" type="ORF">EAH69_03590</name>
</gene>
<protein>
    <submittedName>
        <fullName evidence="5">Glycosyltransferase</fullName>
    </submittedName>
</protein>
<keyword evidence="6" id="KW-1185">Reference proteome</keyword>
<evidence type="ECO:0000259" key="3">
    <source>
        <dbReference type="Pfam" id="PF00534"/>
    </source>
</evidence>
<feature type="domain" description="Glycosyl transferase family 1" evidence="3">
    <location>
        <begin position="189"/>
        <end position="353"/>
    </location>
</feature>
<proteinExistence type="predicted"/>
<accession>A0A3L9ML70</accession>
<organism evidence="5 6">
    <name type="scientific">Faecalibacter macacae</name>
    <dbReference type="NCBI Taxonomy" id="1859289"/>
    <lineage>
        <taxon>Bacteria</taxon>
        <taxon>Pseudomonadati</taxon>
        <taxon>Bacteroidota</taxon>
        <taxon>Flavobacteriia</taxon>
        <taxon>Flavobacteriales</taxon>
        <taxon>Weeksellaceae</taxon>
        <taxon>Faecalibacter</taxon>
    </lineage>
</organism>
<keyword evidence="1" id="KW-0328">Glycosyltransferase</keyword>
<dbReference type="SUPFAM" id="SSF53756">
    <property type="entry name" value="UDP-Glycosyltransferase/glycogen phosphorylase"/>
    <property type="match status" value="1"/>
</dbReference>
<dbReference type="AlphaFoldDB" id="A0A3L9ML70"/>
<dbReference type="Pfam" id="PF13439">
    <property type="entry name" value="Glyco_transf_4"/>
    <property type="match status" value="1"/>
</dbReference>
<sequence length="375" mass="43324">MKVLSAVINNIETDQRVDKVCNSLLKFGYDVELIGTTLRGKPTLNKAYKTSLIPMKYEESFKMFAEFNFKLFVNLLFKADKNTILLANDLDSLLPFYVVSKIKSLPLVFDSHEIYSELPSLSNRPKTKKVWKTLERILLPRVKHFYTVSNGYADWFKKEYGSNPEVIRNVPHLQKLNDKENFIFFQLPQVPENHKIVLYQGALNMSRGLEFMIEAMKHVDNCVFWIAGDGPKRDNLKELVQKNNLSDKIFFLGNVPPKVLKTITPLAEVGISLEQDLGISYKYALPNKVFDYFQARVPILSTYLPEIKATIEKYEAGKIINEHEAKHIAEQLNLLLQEGKKSYYENLTKAAKECCWENEEPKLKAVFEQIKKVDN</sequence>
<dbReference type="OrthoDB" id="9813214at2"/>
<comment type="caution">
    <text evidence="5">The sequence shown here is derived from an EMBL/GenBank/DDBJ whole genome shotgun (WGS) entry which is preliminary data.</text>
</comment>
<dbReference type="Proteomes" id="UP000275348">
    <property type="component" value="Unassembled WGS sequence"/>
</dbReference>